<dbReference type="InterPro" id="IPR002878">
    <property type="entry name" value="ChsH2_C"/>
</dbReference>
<dbReference type="Gene3D" id="3.40.47.10">
    <property type="match status" value="2"/>
</dbReference>
<accession>A0ABQ5UBS8</accession>
<evidence type="ECO:0000256" key="1">
    <source>
        <dbReference type="ARBA" id="ARBA00022679"/>
    </source>
</evidence>
<feature type="domain" description="Beta-ketoacyl-[acyl-carrier-protein] synthase III C-terminal" evidence="4">
    <location>
        <begin position="216"/>
        <end position="295"/>
    </location>
</feature>
<feature type="domain" description="ChsH2 C-terminal OB-fold" evidence="3">
    <location>
        <begin position="407"/>
        <end position="462"/>
    </location>
</feature>
<organism evidence="6 7">
    <name type="scientific">Sneathiella chinensis</name>
    <dbReference type="NCBI Taxonomy" id="349750"/>
    <lineage>
        <taxon>Bacteria</taxon>
        <taxon>Pseudomonadati</taxon>
        <taxon>Pseudomonadota</taxon>
        <taxon>Alphaproteobacteria</taxon>
        <taxon>Sneathiellales</taxon>
        <taxon>Sneathiellaceae</taxon>
        <taxon>Sneathiella</taxon>
    </lineage>
</organism>
<proteinExistence type="predicted"/>
<evidence type="ECO:0000256" key="2">
    <source>
        <dbReference type="ARBA" id="ARBA00023315"/>
    </source>
</evidence>
<evidence type="ECO:0000259" key="5">
    <source>
        <dbReference type="Pfam" id="PF12172"/>
    </source>
</evidence>
<dbReference type="InterPro" id="IPR022002">
    <property type="entry name" value="ChsH2_Znr"/>
</dbReference>
<comment type="caution">
    <text evidence="6">The sequence shown here is derived from an EMBL/GenBank/DDBJ whole genome shotgun (WGS) entry which is preliminary data.</text>
</comment>
<dbReference type="CDD" id="cd00827">
    <property type="entry name" value="init_cond_enzymes"/>
    <property type="match status" value="1"/>
</dbReference>
<keyword evidence="2" id="KW-0012">Acyltransferase</keyword>
<dbReference type="SUPFAM" id="SSF50249">
    <property type="entry name" value="Nucleic acid-binding proteins"/>
    <property type="match status" value="1"/>
</dbReference>
<sequence length="489" mass="53116">MEVGILAYGGYIPQSRLQRSEIFKTHAWINPGLKGLSKGERSMANWDEDSVTMAVEAARDCLADHDRNDLSGLYMASTTFPFLDRQNAGIVADALSLSSGIQTLDFASSQRAGTSGLTVALQMSGNAGKPILFTTAEKRHTKGASTLEFTTGDGAAALMVGSGDVITRFVGSHTEAVDFVDHYRGEQASYDYQWEERWIRDEGYFKIVPAAVTALLEKTGVSATDITTFCFPSAARNVAASLAKKLGLPEQSVADNLQANCGETGTAHAVVMLVHALETAKPGDKILVASFGQGCDALLFEVTDAISKLAPRQGISGSLARRRAETNYAKFQAFNKLVTLDLGIRAEVDKNTGLTTLYRNRKMAQGMVGGQCSKCGTAQFPKSNICVNENCGAIDTQEDYPFADRVAKINSFTADRLTFSPNPPAYYGMVQFEGGGRLMADFTDIDPEGELEVGTNMKMMFRVKDYDDNRGFRRYFWKATPVNPQSKGE</sequence>
<dbReference type="Proteomes" id="UP001161409">
    <property type="component" value="Unassembled WGS sequence"/>
</dbReference>
<reference evidence="6" key="1">
    <citation type="journal article" date="2014" name="Int. J. Syst. Evol. Microbiol.">
        <title>Complete genome of a new Firmicutes species belonging to the dominant human colonic microbiota ('Ruminococcus bicirculans') reveals two chromosomes and a selective capacity to utilize plant glucans.</title>
        <authorList>
            <consortium name="NISC Comparative Sequencing Program"/>
            <person name="Wegmann U."/>
            <person name="Louis P."/>
            <person name="Goesmann A."/>
            <person name="Henrissat B."/>
            <person name="Duncan S.H."/>
            <person name="Flint H.J."/>
        </authorList>
    </citation>
    <scope>NUCLEOTIDE SEQUENCE</scope>
    <source>
        <strain evidence="6">NBRC 103408</strain>
    </source>
</reference>
<dbReference type="RefSeq" id="WP_169561860.1">
    <property type="nucleotide sequence ID" value="NZ_BSNF01000010.1"/>
</dbReference>
<gene>
    <name evidence="6" type="ORF">GCM10007924_32430</name>
</gene>
<keyword evidence="1" id="KW-0808">Transferase</keyword>
<dbReference type="PANTHER" id="PTHR34069:SF2">
    <property type="entry name" value="BETA-KETOACYL-[ACYL-CARRIER-PROTEIN] SYNTHASE III"/>
    <property type="match status" value="1"/>
</dbReference>
<dbReference type="Pfam" id="PF08541">
    <property type="entry name" value="ACP_syn_III_C"/>
    <property type="match status" value="1"/>
</dbReference>
<protein>
    <recommendedName>
        <fullName evidence="8">3-hydroxy-3-methylglutaryl CoA synthase</fullName>
    </recommendedName>
</protein>
<dbReference type="EMBL" id="BSNF01000010">
    <property type="protein sequence ID" value="GLQ08021.1"/>
    <property type="molecule type" value="Genomic_DNA"/>
</dbReference>
<dbReference type="SUPFAM" id="SSF53901">
    <property type="entry name" value="Thiolase-like"/>
    <property type="match status" value="2"/>
</dbReference>
<evidence type="ECO:0000313" key="6">
    <source>
        <dbReference type="EMBL" id="GLQ08021.1"/>
    </source>
</evidence>
<dbReference type="Pfam" id="PF12172">
    <property type="entry name" value="zf-ChsH2"/>
    <property type="match status" value="1"/>
</dbReference>
<evidence type="ECO:0008006" key="8">
    <source>
        <dbReference type="Google" id="ProtNLM"/>
    </source>
</evidence>
<evidence type="ECO:0000259" key="4">
    <source>
        <dbReference type="Pfam" id="PF08541"/>
    </source>
</evidence>
<dbReference type="PANTHER" id="PTHR34069">
    <property type="entry name" value="3-OXOACYL-[ACYL-CARRIER-PROTEIN] SYNTHASE 3"/>
    <property type="match status" value="1"/>
</dbReference>
<evidence type="ECO:0000313" key="7">
    <source>
        <dbReference type="Proteomes" id="UP001161409"/>
    </source>
</evidence>
<feature type="domain" description="ChsH2 rubredoxin-like zinc ribbon" evidence="5">
    <location>
        <begin position="368"/>
        <end position="392"/>
    </location>
</feature>
<dbReference type="InterPro" id="IPR016039">
    <property type="entry name" value="Thiolase-like"/>
</dbReference>
<dbReference type="Pfam" id="PF01796">
    <property type="entry name" value="OB_ChsH2_C"/>
    <property type="match status" value="1"/>
</dbReference>
<keyword evidence="7" id="KW-1185">Reference proteome</keyword>
<name>A0ABQ5UBS8_9PROT</name>
<dbReference type="InterPro" id="IPR013747">
    <property type="entry name" value="ACP_syn_III_C"/>
</dbReference>
<reference evidence="6" key="2">
    <citation type="submission" date="2023-01" db="EMBL/GenBank/DDBJ databases">
        <title>Draft genome sequence of Sneathiella chinensis strain NBRC 103408.</title>
        <authorList>
            <person name="Sun Q."/>
            <person name="Mori K."/>
        </authorList>
    </citation>
    <scope>NUCLEOTIDE SEQUENCE</scope>
    <source>
        <strain evidence="6">NBRC 103408</strain>
    </source>
</reference>
<dbReference type="InterPro" id="IPR012340">
    <property type="entry name" value="NA-bd_OB-fold"/>
</dbReference>
<evidence type="ECO:0000259" key="3">
    <source>
        <dbReference type="Pfam" id="PF01796"/>
    </source>
</evidence>